<dbReference type="Pfam" id="PF09855">
    <property type="entry name" value="Zn_ribbon_13"/>
    <property type="match status" value="1"/>
</dbReference>
<dbReference type="OrthoDB" id="6293663at2"/>
<dbReference type="AlphaFoldDB" id="A0A5D3YNM8"/>
<protein>
    <recommendedName>
        <fullName evidence="3">GTP-binding protein</fullName>
    </recommendedName>
</protein>
<evidence type="ECO:0000313" key="1">
    <source>
        <dbReference type="EMBL" id="TYP95397.1"/>
    </source>
</evidence>
<dbReference type="EMBL" id="VNHY01000001">
    <property type="protein sequence ID" value="TYP95397.1"/>
    <property type="molecule type" value="Genomic_DNA"/>
</dbReference>
<accession>A0A5D3YNM8</accession>
<dbReference type="Proteomes" id="UP000324595">
    <property type="component" value="Unassembled WGS sequence"/>
</dbReference>
<keyword evidence="2" id="KW-1185">Reference proteome</keyword>
<reference evidence="1 2" key="1">
    <citation type="submission" date="2019-07" db="EMBL/GenBank/DDBJ databases">
        <title>Genomic Encyclopedia of Archaeal and Bacterial Type Strains, Phase II (KMG-II): from individual species to whole genera.</title>
        <authorList>
            <person name="Goeker M."/>
        </authorList>
    </citation>
    <scope>NUCLEOTIDE SEQUENCE [LARGE SCALE GENOMIC DNA]</scope>
    <source>
        <strain evidence="1 2">DSM 21935</strain>
    </source>
</reference>
<evidence type="ECO:0000313" key="2">
    <source>
        <dbReference type="Proteomes" id="UP000324595"/>
    </source>
</evidence>
<evidence type="ECO:0008006" key="3">
    <source>
        <dbReference type="Google" id="ProtNLM"/>
    </source>
</evidence>
<sequence length="69" mass="7982">MEYLNWQCPKCENSHYETDQLTATGGGFTKFFNVQSKKFTTVTCSKCRYTELYKEETSTLGNVLDFFGN</sequence>
<gene>
    <name evidence="1" type="ORF">LX73_0698</name>
</gene>
<organism evidence="1 2">
    <name type="scientific">Fodinibius salinus</name>
    <dbReference type="NCBI Taxonomy" id="860790"/>
    <lineage>
        <taxon>Bacteria</taxon>
        <taxon>Pseudomonadati</taxon>
        <taxon>Balneolota</taxon>
        <taxon>Balneolia</taxon>
        <taxon>Balneolales</taxon>
        <taxon>Balneolaceae</taxon>
        <taxon>Fodinibius</taxon>
    </lineage>
</organism>
<comment type="caution">
    <text evidence="1">The sequence shown here is derived from an EMBL/GenBank/DDBJ whole genome shotgun (WGS) entry which is preliminary data.</text>
</comment>
<dbReference type="RefSeq" id="WP_148898064.1">
    <property type="nucleotide sequence ID" value="NZ_VNHY01000001.1"/>
</dbReference>
<proteinExistence type="predicted"/>
<name>A0A5D3YNM8_9BACT</name>
<dbReference type="InterPro" id="IPR018652">
    <property type="entry name" value="DUF2082_NA-bd_Znr"/>
</dbReference>